<dbReference type="KEGG" id="ovi:T265_15224"/>
<accession>A0A074Z1E9</accession>
<sequence>MEAALNLDFDTQNVIFHLLREPMTQLSSDQQLTRESILTGFREPVPSPQSLAVQADTLNHPGASVHSSTTLVLPDKTEVLE</sequence>
<dbReference type="RefSeq" id="XP_009175362.1">
    <property type="nucleotide sequence ID" value="XM_009177098.1"/>
</dbReference>
<proteinExistence type="predicted"/>
<dbReference type="Proteomes" id="UP000054324">
    <property type="component" value="Unassembled WGS sequence"/>
</dbReference>
<organism evidence="1 2">
    <name type="scientific">Opisthorchis viverrini</name>
    <name type="common">Southeast Asian liver fluke</name>
    <dbReference type="NCBI Taxonomy" id="6198"/>
    <lineage>
        <taxon>Eukaryota</taxon>
        <taxon>Metazoa</taxon>
        <taxon>Spiralia</taxon>
        <taxon>Lophotrochozoa</taxon>
        <taxon>Platyhelminthes</taxon>
        <taxon>Trematoda</taxon>
        <taxon>Digenea</taxon>
        <taxon>Opisthorchiida</taxon>
        <taxon>Opisthorchiata</taxon>
        <taxon>Opisthorchiidae</taxon>
        <taxon>Opisthorchis</taxon>
    </lineage>
</organism>
<feature type="non-terminal residue" evidence="1">
    <location>
        <position position="81"/>
    </location>
</feature>
<dbReference type="GeneID" id="20329389"/>
<dbReference type="CTD" id="20329389"/>
<dbReference type="OrthoDB" id="6252566at2759"/>
<reference evidence="1 2" key="1">
    <citation type="submission" date="2013-11" db="EMBL/GenBank/DDBJ databases">
        <title>Opisthorchis viverrini - life in the bile duct.</title>
        <authorList>
            <person name="Young N.D."/>
            <person name="Nagarajan N."/>
            <person name="Lin S.J."/>
            <person name="Korhonen P.K."/>
            <person name="Jex A.R."/>
            <person name="Hall R.S."/>
            <person name="Safavi-Hemami H."/>
            <person name="Kaewkong W."/>
            <person name="Bertrand D."/>
            <person name="Gao S."/>
            <person name="Seet Q."/>
            <person name="Wongkham S."/>
            <person name="Teh B.T."/>
            <person name="Wongkham C."/>
            <person name="Intapan P.M."/>
            <person name="Maleewong W."/>
            <person name="Yang X."/>
            <person name="Hu M."/>
            <person name="Wang Z."/>
            <person name="Hofmann A."/>
            <person name="Sternberg P.W."/>
            <person name="Tan P."/>
            <person name="Wang J."/>
            <person name="Gasser R.B."/>
        </authorList>
    </citation>
    <scope>NUCLEOTIDE SEQUENCE [LARGE SCALE GENOMIC DNA]</scope>
</reference>
<evidence type="ECO:0000313" key="2">
    <source>
        <dbReference type="Proteomes" id="UP000054324"/>
    </source>
</evidence>
<dbReference type="AlphaFoldDB" id="A0A074Z1E9"/>
<gene>
    <name evidence="1" type="ORF">T265_15224</name>
</gene>
<protein>
    <submittedName>
        <fullName evidence="1">Uncharacterized protein</fullName>
    </submittedName>
</protein>
<keyword evidence="2" id="KW-1185">Reference proteome</keyword>
<dbReference type="EMBL" id="KL597012">
    <property type="protein sequence ID" value="KER20881.1"/>
    <property type="molecule type" value="Genomic_DNA"/>
</dbReference>
<evidence type="ECO:0000313" key="1">
    <source>
        <dbReference type="EMBL" id="KER20881.1"/>
    </source>
</evidence>
<name>A0A074Z1E9_OPIVI</name>